<feature type="compositionally biased region" description="Polar residues" evidence="1">
    <location>
        <begin position="417"/>
        <end position="431"/>
    </location>
</feature>
<dbReference type="Proteomes" id="UP000634136">
    <property type="component" value="Unassembled WGS sequence"/>
</dbReference>
<evidence type="ECO:0000256" key="1">
    <source>
        <dbReference type="SAM" id="MobiDB-lite"/>
    </source>
</evidence>
<feature type="region of interest" description="Disordered" evidence="1">
    <location>
        <begin position="284"/>
        <end position="473"/>
    </location>
</feature>
<feature type="compositionally biased region" description="Acidic residues" evidence="1">
    <location>
        <begin position="231"/>
        <end position="242"/>
    </location>
</feature>
<name>A0A834X4X3_9FABA</name>
<feature type="compositionally biased region" description="Basic and acidic residues" evidence="1">
    <location>
        <begin position="331"/>
        <end position="340"/>
    </location>
</feature>
<evidence type="ECO:0000313" key="2">
    <source>
        <dbReference type="EMBL" id="KAF7837820.1"/>
    </source>
</evidence>
<feature type="compositionally biased region" description="Polar residues" evidence="1">
    <location>
        <begin position="341"/>
        <end position="360"/>
    </location>
</feature>
<dbReference type="PANTHER" id="PTHR34962:SF3">
    <property type="entry name" value="ABC SUBFAMILY C PROTEIN"/>
    <property type="match status" value="1"/>
</dbReference>
<dbReference type="AlphaFoldDB" id="A0A834X4X3"/>
<protein>
    <submittedName>
        <fullName evidence="2">Uncharacterized protein</fullName>
    </submittedName>
</protein>
<feature type="compositionally biased region" description="Pro residues" evidence="1">
    <location>
        <begin position="66"/>
        <end position="78"/>
    </location>
</feature>
<reference evidence="2" key="1">
    <citation type="submission" date="2020-09" db="EMBL/GenBank/DDBJ databases">
        <title>Genome-Enabled Discovery of Anthraquinone Biosynthesis in Senna tora.</title>
        <authorList>
            <person name="Kang S.-H."/>
            <person name="Pandey R.P."/>
            <person name="Lee C.-M."/>
            <person name="Sim J.-S."/>
            <person name="Jeong J.-T."/>
            <person name="Choi B.-S."/>
            <person name="Jung M."/>
            <person name="Ginzburg D."/>
            <person name="Zhao K."/>
            <person name="Won S.Y."/>
            <person name="Oh T.-J."/>
            <person name="Yu Y."/>
            <person name="Kim N.-H."/>
            <person name="Lee O.R."/>
            <person name="Lee T.-H."/>
            <person name="Bashyal P."/>
            <person name="Kim T.-S."/>
            <person name="Lee W.-H."/>
            <person name="Kawkins C."/>
            <person name="Kim C.-K."/>
            <person name="Kim J.S."/>
            <person name="Ahn B.O."/>
            <person name="Rhee S.Y."/>
            <person name="Sohng J.K."/>
        </authorList>
    </citation>
    <scope>NUCLEOTIDE SEQUENCE</scope>
    <source>
        <tissue evidence="2">Leaf</tissue>
    </source>
</reference>
<feature type="region of interest" description="Disordered" evidence="1">
    <location>
        <begin position="221"/>
        <end position="246"/>
    </location>
</feature>
<evidence type="ECO:0000313" key="3">
    <source>
        <dbReference type="Proteomes" id="UP000634136"/>
    </source>
</evidence>
<feature type="region of interest" description="Disordered" evidence="1">
    <location>
        <begin position="59"/>
        <end position="89"/>
    </location>
</feature>
<organism evidence="2 3">
    <name type="scientific">Senna tora</name>
    <dbReference type="NCBI Taxonomy" id="362788"/>
    <lineage>
        <taxon>Eukaryota</taxon>
        <taxon>Viridiplantae</taxon>
        <taxon>Streptophyta</taxon>
        <taxon>Embryophyta</taxon>
        <taxon>Tracheophyta</taxon>
        <taxon>Spermatophyta</taxon>
        <taxon>Magnoliopsida</taxon>
        <taxon>eudicotyledons</taxon>
        <taxon>Gunneridae</taxon>
        <taxon>Pentapetalae</taxon>
        <taxon>rosids</taxon>
        <taxon>fabids</taxon>
        <taxon>Fabales</taxon>
        <taxon>Fabaceae</taxon>
        <taxon>Caesalpinioideae</taxon>
        <taxon>Cassia clade</taxon>
        <taxon>Senna</taxon>
    </lineage>
</organism>
<proteinExistence type="predicted"/>
<dbReference type="EMBL" id="JAAIUW010000003">
    <property type="protein sequence ID" value="KAF7837820.1"/>
    <property type="molecule type" value="Genomic_DNA"/>
</dbReference>
<dbReference type="PANTHER" id="PTHR34962">
    <property type="entry name" value="EMBRYO DEFECTIVE 1703-RELATED"/>
    <property type="match status" value="1"/>
</dbReference>
<gene>
    <name evidence="2" type="ORF">G2W53_006302</name>
</gene>
<keyword evidence="3" id="KW-1185">Reference proteome</keyword>
<feature type="compositionally biased region" description="Basic and acidic residues" evidence="1">
    <location>
        <begin position="370"/>
        <end position="398"/>
    </location>
</feature>
<accession>A0A834X4X3</accession>
<dbReference type="OrthoDB" id="1894577at2759"/>
<feature type="compositionally biased region" description="Basic and acidic residues" evidence="1">
    <location>
        <begin position="221"/>
        <end position="230"/>
    </location>
</feature>
<comment type="caution">
    <text evidence="2">The sequence shown here is derived from an EMBL/GenBank/DDBJ whole genome shotgun (WGS) entry which is preliminary data.</text>
</comment>
<sequence>MAGSHCTVFSLPLPSSKPTNRRTYPVLVVSSIPTPNSSKVRHRRKNHLRPKILKTLTTSRPSISPLIPPESPLSPPQQTPEGNDLCVEAPADGAHSESIAADAGEGGDLEELQVSETTGASGEYNGIAGKLTAGSILKYGAFLVGAFVLQTILSVYILLDDDSKQKAGDLDLNGKEKRSVLFGGSGKSMGATNASGVVYLENQLEMEKKIEEIKLMAREARRTEEVKKEEENGDPESDDDSAVSDHRLGIEKEIGDRLLKLQDKMNSDKDKSAFLQVINNLGKSVKPSGGVAKDNNNVNKGNGTLKFRKKLKYRSPLTKPTKTPKGFPGIRDYKASDAKSRNSASKGTGTAEENGSTASGDINILYEEQVDQRDMETQESDSRLSLEDEGKLVDEEAKTLQNSGMNLEAVMDRPNVETGSGIESNERSNGGSPESSFERSSVEVSQSRKSSELRTRNSQGIVEENQDTSPILEKDDVLSINGNPKHGITDNVSAVKKDKQANTEMDMWWLNLRYVLVILMRRGSKEEEGPRGLYSLKITSQEQDQSVYAYTVAFEDHADAKNFCFLLESFFEDLGDFSADAVPMSIQELHEAVKSHGKKVVVVKKRQLQLYAGQPLSDVETILCSLVQQHQNVVPADSR</sequence>